<accession>A0A6A5BP00</accession>
<keyword evidence="3" id="KW-1185">Reference proteome</keyword>
<evidence type="ECO:0000256" key="1">
    <source>
        <dbReference type="SAM" id="MobiDB-lite"/>
    </source>
</evidence>
<feature type="compositionally biased region" description="Basic and acidic residues" evidence="1">
    <location>
        <begin position="49"/>
        <end position="70"/>
    </location>
</feature>
<feature type="compositionally biased region" description="Low complexity" evidence="1">
    <location>
        <begin position="1"/>
        <end position="16"/>
    </location>
</feature>
<name>A0A6A5BP00_NAEFO</name>
<feature type="region of interest" description="Disordered" evidence="1">
    <location>
        <begin position="1"/>
        <end position="74"/>
    </location>
</feature>
<comment type="caution">
    <text evidence="2">The sequence shown here is derived from an EMBL/GenBank/DDBJ whole genome shotgun (WGS) entry which is preliminary data.</text>
</comment>
<dbReference type="AlphaFoldDB" id="A0A6A5BP00"/>
<reference evidence="2 3" key="1">
    <citation type="journal article" date="2019" name="Sci. Rep.">
        <title>Nanopore sequencing improves the draft genome of the human pathogenic amoeba Naegleria fowleri.</title>
        <authorList>
            <person name="Liechti N."/>
            <person name="Schurch N."/>
            <person name="Bruggmann R."/>
            <person name="Wittwer M."/>
        </authorList>
    </citation>
    <scope>NUCLEOTIDE SEQUENCE [LARGE SCALE GENOMIC DNA]</scope>
    <source>
        <strain evidence="2 3">ATCC 30894</strain>
    </source>
</reference>
<gene>
    <name evidence="2" type="ORF">FDP41_006017</name>
</gene>
<protein>
    <submittedName>
        <fullName evidence="2">Uncharacterized protein</fullName>
    </submittedName>
</protein>
<sequence>MPRARASKPSSSSASSLQNSRVLKLNNRTEKKKEISTPTKKKDRKSKKKQQEFSKGDVKEDSTPKDEKKERKLLKRMIIPLQRIRNPKKSLDDSITVPRDRKVDFFKYMVTALGISLSPASTCDAIQETSIFKNCKDILKALSNENLSFSVDTLKKLAKELNVPYQRCRMLILVSRALHPKQFVPVFSSTPPEMSLCGPLFDPLFDFCALFENCNRNRYVSNENHHPWS</sequence>
<dbReference type="RefSeq" id="XP_044559978.1">
    <property type="nucleotide sequence ID" value="XM_044709607.1"/>
</dbReference>
<evidence type="ECO:0000313" key="2">
    <source>
        <dbReference type="EMBL" id="KAF0975265.1"/>
    </source>
</evidence>
<proteinExistence type="predicted"/>
<dbReference type="GeneID" id="68113235"/>
<evidence type="ECO:0000313" key="3">
    <source>
        <dbReference type="Proteomes" id="UP000444721"/>
    </source>
</evidence>
<organism evidence="2 3">
    <name type="scientific">Naegleria fowleri</name>
    <name type="common">Brain eating amoeba</name>
    <dbReference type="NCBI Taxonomy" id="5763"/>
    <lineage>
        <taxon>Eukaryota</taxon>
        <taxon>Discoba</taxon>
        <taxon>Heterolobosea</taxon>
        <taxon>Tetramitia</taxon>
        <taxon>Eutetramitia</taxon>
        <taxon>Vahlkampfiidae</taxon>
        <taxon>Naegleria</taxon>
    </lineage>
</organism>
<dbReference type="VEuPathDB" id="AmoebaDB:NfTy_043360"/>
<dbReference type="OrthoDB" id="10668691at2759"/>
<dbReference type="Proteomes" id="UP000444721">
    <property type="component" value="Unassembled WGS sequence"/>
</dbReference>
<dbReference type="VEuPathDB" id="AmoebaDB:NF0101660"/>
<dbReference type="VEuPathDB" id="AmoebaDB:FDP41_006017"/>
<dbReference type="EMBL" id="VFQX01000048">
    <property type="protein sequence ID" value="KAF0975265.1"/>
    <property type="molecule type" value="Genomic_DNA"/>
</dbReference>
<feature type="compositionally biased region" description="Basic residues" evidence="1">
    <location>
        <begin position="39"/>
        <end position="48"/>
    </location>
</feature>